<dbReference type="SUPFAM" id="SSF46894">
    <property type="entry name" value="C-terminal effector domain of the bipartite response regulators"/>
    <property type="match status" value="1"/>
</dbReference>
<protein>
    <submittedName>
        <fullName evidence="4">Non-specific serine/threonine protein kinase</fullName>
    </submittedName>
</protein>
<name>A0A1H4ILQ3_RHOJO</name>
<dbReference type="EMBL" id="FNTL01000002">
    <property type="protein sequence ID" value="SEB35009.1"/>
    <property type="molecule type" value="Genomic_DNA"/>
</dbReference>
<sequence>MGIRLAGALESSHRLGVLHRDVKPANVLANEYDEPVLTDFGIAHITGGFETATGTITGSPAFAAPEVLKGDPPSPASDIYGLGATLFSALTGHAAFERHSGEQVVAQFLRIATQPPPNLREHGLPEDITEVIERAMSTDPQQRPTTAAEFGDELRTIQLRNNIAVDDMVLPSSERSRLRERNADSHSQDHAPLQEQSSPQHAVRVSKGNLPAELTSFVGRRHELSETKRLLATSRIVTLTGIGGVGKTRLALRVAETIQRAFPDGVWLVELGELQNASLLTEVVASALNLRSDSARPVYDVLTGFVASRELLLVLDNCEQIVDAVSKLAENLLRECPRLKILGTSRERLGIGGETVMQVPPLTAPETDRAPSLQGLPRYDSIRLFADRAATAIPTFELNEANKDVVGQICQRLEGLPLPIELAAARLRSMSPEQILQRLTDRYSLLTRGSRTAPSRQQTLRLSVDWSFELCTELEQRAWARASVFARGFELDAAEYVCGSGLTSEESIDLVSSLVDKSIFIREESAGGVRFRILETLSEYGREKLTQIGEYTVQRELHRDWYEQLSVKAESEWISAQQLRWISRLEREQPNLREALEFSESQGSDKGLRIAVALFHFWHVRGLYSEGRQWLNRLLAVSIDAPLVDRVTALCADSMLAGDQGDRTTAAALIHEGRKLTAHTPDPVTHALVDLADGSLALFSGDPSKARPLLEEAADAFDDPKDLSFRIRALHMLGIAYQQLGEVDRALEWQERVRVTTQAHGEVVYQSYALWWMAFATWRRGDRSTAIRLLEQGLQLIRQARSPSSVATSLELLAWIVSEDKSDHRRAVVLMGAAEELAYSVGSAPVVFQDLRRIHHANWELATRNTLGKQNFDTSFREGHALDLDAAVALALGEEVPNAPRTVTDSLRILTKRERQVAELVAEGLTNRAIAARLVISPRTAQGHVEHVLTKLGFTSRTQIAAWVIEQAHQ</sequence>
<keyword evidence="4" id="KW-0723">Serine/threonine-protein kinase</keyword>
<dbReference type="Gene3D" id="3.40.50.300">
    <property type="entry name" value="P-loop containing nucleotide triphosphate hydrolases"/>
    <property type="match status" value="1"/>
</dbReference>
<dbReference type="GO" id="GO:0043531">
    <property type="term" value="F:ADP binding"/>
    <property type="evidence" value="ECO:0007669"/>
    <property type="project" value="InterPro"/>
</dbReference>
<dbReference type="GO" id="GO:0004674">
    <property type="term" value="F:protein serine/threonine kinase activity"/>
    <property type="evidence" value="ECO:0007669"/>
    <property type="project" value="UniProtKB-KW"/>
</dbReference>
<dbReference type="PRINTS" id="PR00038">
    <property type="entry name" value="HTHLUXR"/>
</dbReference>
<dbReference type="Gene3D" id="1.10.510.10">
    <property type="entry name" value="Transferase(Phosphotransferase) domain 1"/>
    <property type="match status" value="1"/>
</dbReference>
<gene>
    <name evidence="4" type="ORF">SAMN04490220_0224</name>
</gene>
<evidence type="ECO:0000313" key="5">
    <source>
        <dbReference type="Proteomes" id="UP000183407"/>
    </source>
</evidence>
<dbReference type="InterPro" id="IPR036388">
    <property type="entry name" value="WH-like_DNA-bd_sf"/>
</dbReference>
<keyword evidence="4" id="KW-0418">Kinase</keyword>
<dbReference type="InterPro" id="IPR000792">
    <property type="entry name" value="Tscrpt_reg_LuxR_C"/>
</dbReference>
<dbReference type="CDD" id="cd06170">
    <property type="entry name" value="LuxR_C_like"/>
    <property type="match status" value="1"/>
</dbReference>
<dbReference type="SMART" id="SM00220">
    <property type="entry name" value="S_TKc"/>
    <property type="match status" value="1"/>
</dbReference>
<dbReference type="AlphaFoldDB" id="A0A1H4ILQ3"/>
<feature type="compositionally biased region" description="Basic and acidic residues" evidence="1">
    <location>
        <begin position="174"/>
        <end position="189"/>
    </location>
</feature>
<dbReference type="SUPFAM" id="SSF48452">
    <property type="entry name" value="TPR-like"/>
    <property type="match status" value="1"/>
</dbReference>
<dbReference type="InterPro" id="IPR011009">
    <property type="entry name" value="Kinase-like_dom_sf"/>
</dbReference>
<feature type="region of interest" description="Disordered" evidence="1">
    <location>
        <begin position="170"/>
        <end position="205"/>
    </location>
</feature>
<keyword evidence="4" id="KW-0808">Transferase</keyword>
<dbReference type="PROSITE" id="PS50011">
    <property type="entry name" value="PROTEIN_KINASE_DOM"/>
    <property type="match status" value="1"/>
</dbReference>
<evidence type="ECO:0000256" key="1">
    <source>
        <dbReference type="SAM" id="MobiDB-lite"/>
    </source>
</evidence>
<dbReference type="PROSITE" id="PS50043">
    <property type="entry name" value="HTH_LUXR_2"/>
    <property type="match status" value="1"/>
</dbReference>
<feature type="domain" description="Protein kinase" evidence="2">
    <location>
        <begin position="1"/>
        <end position="155"/>
    </location>
</feature>
<dbReference type="Proteomes" id="UP000183407">
    <property type="component" value="Unassembled WGS sequence"/>
</dbReference>
<dbReference type="InterPro" id="IPR016032">
    <property type="entry name" value="Sig_transdc_resp-reg_C-effctor"/>
</dbReference>
<dbReference type="PANTHER" id="PTHR47691:SF3">
    <property type="entry name" value="HTH-TYPE TRANSCRIPTIONAL REGULATOR RV0890C-RELATED"/>
    <property type="match status" value="1"/>
</dbReference>
<evidence type="ECO:0000259" key="3">
    <source>
        <dbReference type="PROSITE" id="PS50043"/>
    </source>
</evidence>
<organism evidence="4 5">
    <name type="scientific">Rhodococcus jostii</name>
    <dbReference type="NCBI Taxonomy" id="132919"/>
    <lineage>
        <taxon>Bacteria</taxon>
        <taxon>Bacillati</taxon>
        <taxon>Actinomycetota</taxon>
        <taxon>Actinomycetes</taxon>
        <taxon>Mycobacteriales</taxon>
        <taxon>Nocardiaceae</taxon>
        <taxon>Rhodococcus</taxon>
    </lineage>
</organism>
<dbReference type="SMART" id="SM00421">
    <property type="entry name" value="HTH_LUXR"/>
    <property type="match status" value="1"/>
</dbReference>
<dbReference type="Pfam" id="PF00069">
    <property type="entry name" value="Pkinase"/>
    <property type="match status" value="1"/>
</dbReference>
<reference evidence="5" key="1">
    <citation type="submission" date="2016-10" db="EMBL/GenBank/DDBJ databases">
        <authorList>
            <person name="Varghese N."/>
        </authorList>
    </citation>
    <scope>NUCLEOTIDE SEQUENCE [LARGE SCALE GENOMIC DNA]</scope>
    <source>
        <strain evidence="5">DSM 44719</strain>
    </source>
</reference>
<dbReference type="Gene3D" id="1.25.40.10">
    <property type="entry name" value="Tetratricopeptide repeat domain"/>
    <property type="match status" value="1"/>
</dbReference>
<dbReference type="PRINTS" id="PR00364">
    <property type="entry name" value="DISEASERSIST"/>
</dbReference>
<evidence type="ECO:0000259" key="2">
    <source>
        <dbReference type="PROSITE" id="PS50011"/>
    </source>
</evidence>
<dbReference type="SUPFAM" id="SSF56112">
    <property type="entry name" value="Protein kinase-like (PK-like)"/>
    <property type="match status" value="1"/>
</dbReference>
<dbReference type="InterPro" id="IPR011990">
    <property type="entry name" value="TPR-like_helical_dom_sf"/>
</dbReference>
<dbReference type="Pfam" id="PF00196">
    <property type="entry name" value="GerE"/>
    <property type="match status" value="1"/>
</dbReference>
<dbReference type="InterPro" id="IPR000719">
    <property type="entry name" value="Prot_kinase_dom"/>
</dbReference>
<dbReference type="InterPro" id="IPR027417">
    <property type="entry name" value="P-loop_NTPase"/>
</dbReference>
<evidence type="ECO:0000313" key="4">
    <source>
        <dbReference type="EMBL" id="SEB35009.1"/>
    </source>
</evidence>
<dbReference type="PANTHER" id="PTHR47691">
    <property type="entry name" value="REGULATOR-RELATED"/>
    <property type="match status" value="1"/>
</dbReference>
<dbReference type="GO" id="GO:0003677">
    <property type="term" value="F:DNA binding"/>
    <property type="evidence" value="ECO:0007669"/>
    <property type="project" value="InterPro"/>
</dbReference>
<proteinExistence type="predicted"/>
<dbReference type="InterPro" id="IPR002182">
    <property type="entry name" value="NB-ARC"/>
</dbReference>
<dbReference type="Gene3D" id="1.10.10.10">
    <property type="entry name" value="Winged helix-like DNA-binding domain superfamily/Winged helix DNA-binding domain"/>
    <property type="match status" value="1"/>
</dbReference>
<accession>A0A1H4ILQ3</accession>
<dbReference type="CDD" id="cd14014">
    <property type="entry name" value="STKc_PknB_like"/>
    <property type="match status" value="1"/>
</dbReference>
<dbReference type="GO" id="GO:0005524">
    <property type="term" value="F:ATP binding"/>
    <property type="evidence" value="ECO:0007669"/>
    <property type="project" value="InterPro"/>
</dbReference>
<feature type="domain" description="HTH luxR-type" evidence="3">
    <location>
        <begin position="903"/>
        <end position="968"/>
    </location>
</feature>
<dbReference type="Pfam" id="PF13374">
    <property type="entry name" value="TPR_10"/>
    <property type="match status" value="1"/>
</dbReference>
<dbReference type="SUPFAM" id="SSF52540">
    <property type="entry name" value="P-loop containing nucleoside triphosphate hydrolases"/>
    <property type="match status" value="1"/>
</dbReference>
<dbReference type="Pfam" id="PF00931">
    <property type="entry name" value="NB-ARC"/>
    <property type="match status" value="1"/>
</dbReference>
<dbReference type="GO" id="GO:0006355">
    <property type="term" value="P:regulation of DNA-templated transcription"/>
    <property type="evidence" value="ECO:0007669"/>
    <property type="project" value="InterPro"/>
</dbReference>